<keyword evidence="3" id="KW-1185">Reference proteome</keyword>
<gene>
    <name evidence="2" type="ORF">EDC90_103735</name>
</gene>
<proteinExistence type="predicted"/>
<feature type="region of interest" description="Disordered" evidence="1">
    <location>
        <begin position="19"/>
        <end position="44"/>
    </location>
</feature>
<organism evidence="2 3">
    <name type="scientific">Martelella mediterranea</name>
    <dbReference type="NCBI Taxonomy" id="293089"/>
    <lineage>
        <taxon>Bacteria</taxon>
        <taxon>Pseudomonadati</taxon>
        <taxon>Pseudomonadota</taxon>
        <taxon>Alphaproteobacteria</taxon>
        <taxon>Hyphomicrobiales</taxon>
        <taxon>Aurantimonadaceae</taxon>
        <taxon>Martelella</taxon>
    </lineage>
</organism>
<sequence>MDKAVLGFCDEEFSRCQHQWPSALPRNDDPDSEARQDPGSGESF</sequence>
<dbReference type="Proteomes" id="UP000295097">
    <property type="component" value="Unassembled WGS sequence"/>
</dbReference>
<evidence type="ECO:0000313" key="3">
    <source>
        <dbReference type="Proteomes" id="UP000295097"/>
    </source>
</evidence>
<dbReference type="AlphaFoldDB" id="A0A4R3NHP1"/>
<feature type="compositionally biased region" description="Basic and acidic residues" evidence="1">
    <location>
        <begin position="26"/>
        <end position="36"/>
    </location>
</feature>
<accession>A0A4R3NHP1</accession>
<evidence type="ECO:0000313" key="2">
    <source>
        <dbReference type="EMBL" id="TCT33010.1"/>
    </source>
</evidence>
<evidence type="ECO:0000256" key="1">
    <source>
        <dbReference type="SAM" id="MobiDB-lite"/>
    </source>
</evidence>
<protein>
    <submittedName>
        <fullName evidence="2">Uncharacterized protein</fullName>
    </submittedName>
</protein>
<reference evidence="2 3" key="1">
    <citation type="submission" date="2019-03" db="EMBL/GenBank/DDBJ databases">
        <title>Freshwater and sediment microbial communities from various areas in North America, analyzing microbe dynamics in response to fracking.</title>
        <authorList>
            <person name="Lamendella R."/>
        </authorList>
    </citation>
    <scope>NUCLEOTIDE SEQUENCE [LARGE SCALE GENOMIC DNA]</scope>
    <source>
        <strain evidence="2 3">175.2</strain>
    </source>
</reference>
<name>A0A4R3NHP1_9HYPH</name>
<comment type="caution">
    <text evidence="2">The sequence shown here is derived from an EMBL/GenBank/DDBJ whole genome shotgun (WGS) entry which is preliminary data.</text>
</comment>
<dbReference type="EMBL" id="SMAR01000037">
    <property type="protein sequence ID" value="TCT33010.1"/>
    <property type="molecule type" value="Genomic_DNA"/>
</dbReference>